<dbReference type="CTD" id="326166"/>
<feature type="compositionally biased region" description="Basic residues" evidence="2">
    <location>
        <begin position="379"/>
        <end position="391"/>
    </location>
</feature>
<dbReference type="GO" id="GO:0009966">
    <property type="term" value="P:regulation of signal transduction"/>
    <property type="evidence" value="ECO:0007669"/>
    <property type="project" value="InterPro"/>
</dbReference>
<dbReference type="InterPro" id="IPR007304">
    <property type="entry name" value="TAP46-like"/>
</dbReference>
<dbReference type="AlphaFoldDB" id="A0A6J3KEI1"/>
<comment type="similarity">
    <text evidence="1">Belongs to the IGBP1/TAP42 family.</text>
</comment>
<dbReference type="GeneID" id="117234461"/>
<accession>A0A6J3KEI1</accession>
<reference evidence="4" key="1">
    <citation type="submission" date="2025-08" db="UniProtKB">
        <authorList>
            <consortium name="RefSeq"/>
        </authorList>
    </citation>
    <scope>IDENTIFICATION</scope>
    <source>
        <tissue evidence="4">Muscle</tissue>
    </source>
</reference>
<dbReference type="GO" id="GO:0005829">
    <property type="term" value="C:cytosol"/>
    <property type="evidence" value="ECO:0007669"/>
    <property type="project" value="TreeGrafter"/>
</dbReference>
<evidence type="ECO:0000256" key="1">
    <source>
        <dbReference type="ARBA" id="ARBA00034730"/>
    </source>
</evidence>
<protein>
    <submittedName>
        <fullName evidence="4">Immunoglobulin-binding protein 1</fullName>
    </submittedName>
</protein>
<dbReference type="RefSeq" id="XP_033351578.1">
    <property type="nucleotide sequence ID" value="XM_033495687.1"/>
</dbReference>
<gene>
    <name evidence="4" type="primary">LOC117234461</name>
</gene>
<dbReference type="FunFam" id="1.25.40.540:FF:000003">
    <property type="entry name" value="Immunoglobulin (CD79A)-binding protein 1"/>
    <property type="match status" value="1"/>
</dbReference>
<keyword evidence="3" id="KW-1185">Reference proteome</keyword>
<dbReference type="PANTHER" id="PTHR10933:SF9">
    <property type="entry name" value="IMMUNOGLOBULIN-BINDING PROTEIN 1"/>
    <property type="match status" value="1"/>
</dbReference>
<feature type="compositionally biased region" description="Basic and acidic residues" evidence="2">
    <location>
        <begin position="365"/>
        <end position="378"/>
    </location>
</feature>
<sequence length="391" mass="45252">MLVLRCTIVQSYITFLIFVTYQTTAVKTIVMSEENLSSSENDGRDAATLSELFDKAFELFNNINKTDEPTNSSKVQSDIKRTMNMLEQATRLVSIVDMFSQNESFEEVATENIKYFLLPAFLGTLATKICNADDRLHIVNVAEIYFVDFLKRVKTYGLTNIEVPDINPEREKESVSERVRTNAELITEMVNRRNTKLQRFKEQKELESRLEILKKSLSDPNIDDEVKREYFVMLIKLYVNLTIEELNSLAAEKPILEHMKNMGKSGTMSTQISQKRKPPAPKLQPIIITRDEVEKKVFGVGYPSLPVLTVQEFYDQRVKEGDWPDPSQQHQTNSKCLQDLVNRQGMNNEEDDIKKEEMIEADDPETLRQLRAMDEYKDTHRRGWGNRANRS</sequence>
<name>A0A6J3KEI1_9HYME</name>
<dbReference type="Proteomes" id="UP000504631">
    <property type="component" value="Unplaced"/>
</dbReference>
<evidence type="ECO:0000313" key="3">
    <source>
        <dbReference type="Proteomes" id="UP000504631"/>
    </source>
</evidence>
<evidence type="ECO:0000313" key="4">
    <source>
        <dbReference type="RefSeq" id="XP_033351578.1"/>
    </source>
</evidence>
<dbReference type="InterPro" id="IPR038511">
    <property type="entry name" value="TAP42/TAP46-like_sf"/>
</dbReference>
<dbReference type="Gene3D" id="1.25.40.540">
    <property type="entry name" value="TAP42-like family"/>
    <property type="match status" value="1"/>
</dbReference>
<organism evidence="3 4">
    <name type="scientific">Bombus vosnesenskii</name>
    <dbReference type="NCBI Taxonomy" id="207650"/>
    <lineage>
        <taxon>Eukaryota</taxon>
        <taxon>Metazoa</taxon>
        <taxon>Ecdysozoa</taxon>
        <taxon>Arthropoda</taxon>
        <taxon>Hexapoda</taxon>
        <taxon>Insecta</taxon>
        <taxon>Pterygota</taxon>
        <taxon>Neoptera</taxon>
        <taxon>Endopterygota</taxon>
        <taxon>Hymenoptera</taxon>
        <taxon>Apocrita</taxon>
        <taxon>Aculeata</taxon>
        <taxon>Apoidea</taxon>
        <taxon>Anthophila</taxon>
        <taxon>Apidae</taxon>
        <taxon>Bombus</taxon>
        <taxon>Pyrobombus</taxon>
    </lineage>
</organism>
<proteinExistence type="inferred from homology"/>
<dbReference type="GO" id="GO:0051721">
    <property type="term" value="F:protein phosphatase 2A binding"/>
    <property type="evidence" value="ECO:0007669"/>
    <property type="project" value="TreeGrafter"/>
</dbReference>
<dbReference type="GO" id="GO:0035303">
    <property type="term" value="P:regulation of dephosphorylation"/>
    <property type="evidence" value="ECO:0007669"/>
    <property type="project" value="TreeGrafter"/>
</dbReference>
<evidence type="ECO:0000256" key="2">
    <source>
        <dbReference type="SAM" id="MobiDB-lite"/>
    </source>
</evidence>
<dbReference type="Pfam" id="PF04177">
    <property type="entry name" value="TAP42"/>
    <property type="match status" value="1"/>
</dbReference>
<feature type="region of interest" description="Disordered" evidence="2">
    <location>
        <begin position="346"/>
        <end position="391"/>
    </location>
</feature>
<dbReference type="KEGG" id="bvk:117234461"/>
<dbReference type="PANTHER" id="PTHR10933">
    <property type="entry name" value="IMMUNOGLOBULIN-BINDING PROTEIN 1"/>
    <property type="match status" value="1"/>
</dbReference>